<feature type="domain" description="DUF3638" evidence="7">
    <location>
        <begin position="970"/>
        <end position="1193"/>
    </location>
</feature>
<feature type="domain" description="DUF3645" evidence="8">
    <location>
        <begin position="1313"/>
        <end position="1345"/>
    </location>
</feature>
<keyword evidence="6" id="KW-0788">Thiol protease</keyword>
<keyword evidence="3" id="KW-0645">Protease</keyword>
<keyword evidence="4" id="KW-0833">Ubl conjugation pathway</keyword>
<evidence type="ECO:0000256" key="4">
    <source>
        <dbReference type="ARBA" id="ARBA00022786"/>
    </source>
</evidence>
<evidence type="ECO:0000256" key="6">
    <source>
        <dbReference type="ARBA" id="ARBA00022807"/>
    </source>
</evidence>
<dbReference type="Pfam" id="PF12359">
    <property type="entry name" value="DUF3645"/>
    <property type="match status" value="1"/>
</dbReference>
<dbReference type="InterPro" id="IPR027417">
    <property type="entry name" value="P-loop_NTPase"/>
</dbReference>
<keyword evidence="5" id="KW-0378">Hydrolase</keyword>
<keyword evidence="10" id="KW-1185">Reference proteome</keyword>
<sequence>MHYSSSNGYPRIEWGLDRAIVQQWRGFRPGSGSWGALEYPNDRWLSTETALINQRRACRVFYDLLGGELLVDGKPVGRLPMDYIRNETYVRIFDAQVLRVFLANIPGMLYMSAHSHNGYDVYFGMREEELVIRAQKGLQILELVPHYKFVDDLPTALVTDYVHWLDIATREIELRPLNKPFQSDLENWKLRYQPGRTSNLLLTNRKLIDIRSKTCGLVMDVFGPLETIEHVHVTLSNHQRLEVALPRYDLRFFLNHDGDFQCYELDKIVDSDQSVGTLIGLKSRLVLSGIPPLARKHDRILLIPGGQVSLAQGNPHVEAIISVPGPDVRLFQYQIDATLHRLQGDRTLFSTVYKAYLHAITSSILPDPFTGCTGTEEAISILRHRSLGLIKPPDDKTIDVLTKIAALTPRREFNPESLKVMQKVKWHKTLSMLAQHDDFLPLAEQIITSGDRYVIFYPQATPADSLCRRRDVHLLQRARIQSSCFRGSDFGGGIDVRSYDSKYEARDLPKGTRRGSRSFEIASLVRDWPKELEVSEDLNKEMQSYGMVSGFGTAFDVASPISELLDFRFSTSWAPLHELCRTRSRDNDTCLLLFLFGMIAYGEKIRSLTALRTLLAFAFVPKLRKIPVPTGFSHFELRKGTTLDEEVLEKIILRKVESYAGLGKRKNPTEWNAEKEKYDAHTKKQAKDVLAKYRRQWPCKEPQTPWESLSDHLDLVTASRTISGLFYILTANRKYQKYFKAVQKILDHVYLKSSALVYTSKDWHLLQKPRSIHPSRLLPSLSGLMTGNAPASSSKQNVLKLERTLNSTQRNEKLRTLIAEIHSHSEGNNHQSIRKQYRDDLLASYDSFSNYKEQANPQRLPHPLTETVLNRLTCESKVSENLKVIQDVIGPNNPTSRLLELGGLWPRLTIRSLLANLSTRSSTSLTRSWRDCLLTLGESVTVLQRARRLILAGERNDVSAFCAEIENEGHQGWDTDQWPDWLLIEIEGDFLIRPTQAHVALEMIQPSSSENSLVQLNMGEGKSSVIVPLVAVAIANGKRMSRIIVLKSLAKQMSDTISQRLGGLVDRRIYFMPFSRKLQMDEPMIKQIQHLYESCLESGGILLAQPEHILSFRLMGIERLTSGDYGLASELMKSQQWLEFRTRDILDESDELLDVKFQLIYTLGTQRMMDGQPDRWLIVQSIFDLVQKHASNLLEENPGHVEMTYRSTSSFPMITLLSRDINQALISRIVSDVIDSHLPSLNFQLYPPIVTRAALNFIQDRQVSVEDCQEIMRTFGQQKSFIQKLLLVRGFIAYNILAFVLQSKRWSVNYGLDPNRCQSAVPYRAKGVPAPSAEFGHPDVAVALTCLSYYYNGLSDAQIRTSLELLQRFDDPSVEYLSWIKRSDNLPSHLRSWYAVNLEDDHQCYNELFPALRHSKKLADFFMSHVVFPKEGKEFDEKLSTSGWDLVRKHSAHLTTGFSGTNDNRFVLPLSISQRDLPGLQHTSGKVLDYVLRNENLLYHCARDDQGRQLSTEGLVSYFHGLDFTIRVLIDVGAQVLDTTNRDFVKAWMDVASGVDAGVFFDEDDNVMVLTRDLKLEKLAVSSFKNRMDRCVVYMDEVHTRGTDLKLPAIVQAAVTLGPRLTKDRLVQACMRLRKLAQGQTLMFLAPPEVHQSITELAGKPEDQLDGYDVIAWSLEQSCQSIERSQPLRILQGLNYSQRQVTMDRFSNACPDLDNLAKEMTVSSEPVNAFREKEEQGLHELYAPASLKGNASPGVIESSQDSIDPTVQTLLAMWRALDSAESEGTSMNAEHEREVAHEVEEETQIQRPPRMKALPRAVDPDLHDFITTGRLENFMKFSIVYDGVVKMTSAKLDGKSDPWPHLRVTKDFVRTVEPPQSGYYDSYLRPVNFVLTCKREVKPSFLLIISQYEANEFLREIQGPTSGVRLQVYEPRVMKSMTAVDVGPEPVSQSVEDWQSLSSGIRRELNLFAGQLYFNSYKDYKKLSTDLGARLNPSIEQTQSFVKAWIAIRRKGQDFLQSHIGQMASGRAIQEEAFE</sequence>
<dbReference type="InterPro" id="IPR051346">
    <property type="entry name" value="OTU_Deubiquitinase"/>
</dbReference>
<comment type="caution">
    <text evidence="9">The sequence shown here is derived from an EMBL/GenBank/DDBJ whole genome shotgun (WGS) entry which is preliminary data.</text>
</comment>
<protein>
    <recommendedName>
        <fullName evidence="2">ubiquitinyl hydrolase 1</fullName>
        <ecNumber evidence="2">3.4.19.12</ecNumber>
    </recommendedName>
</protein>
<dbReference type="EC" id="3.4.19.12" evidence="2"/>
<dbReference type="GO" id="GO:0006508">
    <property type="term" value="P:proteolysis"/>
    <property type="evidence" value="ECO:0007669"/>
    <property type="project" value="UniProtKB-KW"/>
</dbReference>
<proteinExistence type="predicted"/>
<evidence type="ECO:0000313" key="10">
    <source>
        <dbReference type="Proteomes" id="UP000664534"/>
    </source>
</evidence>
<evidence type="ECO:0000256" key="5">
    <source>
        <dbReference type="ARBA" id="ARBA00022801"/>
    </source>
</evidence>
<dbReference type="EMBL" id="CAJPDT010000022">
    <property type="protein sequence ID" value="CAF9919308.1"/>
    <property type="molecule type" value="Genomic_DNA"/>
</dbReference>
<comment type="catalytic activity">
    <reaction evidence="1">
        <text>Thiol-dependent hydrolysis of ester, thioester, amide, peptide and isopeptide bonds formed by the C-terminal Gly of ubiquitin (a 76-residue protein attached to proteins as an intracellular targeting signal).</text>
        <dbReference type="EC" id="3.4.19.12"/>
    </reaction>
</comment>
<gene>
    <name evidence="9" type="ORF">IMSHALPRED_004587</name>
</gene>
<dbReference type="OrthoDB" id="3182339at2759"/>
<name>A0A8H3F7T0_9LECA</name>
<evidence type="ECO:0000256" key="1">
    <source>
        <dbReference type="ARBA" id="ARBA00000707"/>
    </source>
</evidence>
<evidence type="ECO:0000256" key="2">
    <source>
        <dbReference type="ARBA" id="ARBA00012759"/>
    </source>
</evidence>
<evidence type="ECO:0000259" key="8">
    <source>
        <dbReference type="Pfam" id="PF12359"/>
    </source>
</evidence>
<dbReference type="InterPro" id="IPR022099">
    <property type="entry name" value="DUF3638"/>
</dbReference>
<dbReference type="SUPFAM" id="SSF52540">
    <property type="entry name" value="P-loop containing nucleoside triphosphate hydrolases"/>
    <property type="match status" value="1"/>
</dbReference>
<dbReference type="Pfam" id="PF12340">
    <property type="entry name" value="DUF3638"/>
    <property type="match status" value="1"/>
</dbReference>
<reference evidence="9" key="1">
    <citation type="submission" date="2021-03" db="EMBL/GenBank/DDBJ databases">
        <authorList>
            <person name="Tagirdzhanova G."/>
        </authorList>
    </citation>
    <scope>NUCLEOTIDE SEQUENCE</scope>
</reference>
<dbReference type="Proteomes" id="UP000664534">
    <property type="component" value="Unassembled WGS sequence"/>
</dbReference>
<accession>A0A8H3F7T0</accession>
<dbReference type="PANTHER" id="PTHR13367:SF33">
    <property type="entry name" value="P-LOOP CONTAINING NUCLEOSIDE TRIPHOSPHATE HYDROLASE PROTEIN"/>
    <property type="match status" value="1"/>
</dbReference>
<evidence type="ECO:0000313" key="9">
    <source>
        <dbReference type="EMBL" id="CAF9919308.1"/>
    </source>
</evidence>
<evidence type="ECO:0000259" key="7">
    <source>
        <dbReference type="Pfam" id="PF12340"/>
    </source>
</evidence>
<evidence type="ECO:0000256" key="3">
    <source>
        <dbReference type="ARBA" id="ARBA00022670"/>
    </source>
</evidence>
<dbReference type="PANTHER" id="PTHR13367">
    <property type="entry name" value="UBIQUITIN THIOESTERASE"/>
    <property type="match status" value="1"/>
</dbReference>
<dbReference type="InterPro" id="IPR022105">
    <property type="entry name" value="DUF3645"/>
</dbReference>
<organism evidence="9 10">
    <name type="scientific">Imshaugia aleurites</name>
    <dbReference type="NCBI Taxonomy" id="172621"/>
    <lineage>
        <taxon>Eukaryota</taxon>
        <taxon>Fungi</taxon>
        <taxon>Dikarya</taxon>
        <taxon>Ascomycota</taxon>
        <taxon>Pezizomycotina</taxon>
        <taxon>Lecanoromycetes</taxon>
        <taxon>OSLEUM clade</taxon>
        <taxon>Lecanoromycetidae</taxon>
        <taxon>Lecanorales</taxon>
        <taxon>Lecanorineae</taxon>
        <taxon>Parmeliaceae</taxon>
        <taxon>Imshaugia</taxon>
    </lineage>
</organism>
<dbReference type="GO" id="GO:0004843">
    <property type="term" value="F:cysteine-type deubiquitinase activity"/>
    <property type="evidence" value="ECO:0007669"/>
    <property type="project" value="UniProtKB-EC"/>
</dbReference>